<sequence length="79" mass="8446">MFLSGLVRPSVWLAMYRASGVSGNMKGEGRLLGGLFVIGPGDEGILLEHREMEWGDHATSVDIMKAVESIKASPGAQDD</sequence>
<evidence type="ECO:0000313" key="9">
    <source>
        <dbReference type="Proteomes" id="UP001209878"/>
    </source>
</evidence>
<evidence type="ECO:0000256" key="7">
    <source>
        <dbReference type="ARBA" id="ARBA00032129"/>
    </source>
</evidence>
<evidence type="ECO:0000256" key="2">
    <source>
        <dbReference type="ARBA" id="ARBA00022490"/>
    </source>
</evidence>
<gene>
    <name evidence="8" type="ORF">NP493_454g03034</name>
</gene>
<dbReference type="Proteomes" id="UP001209878">
    <property type="component" value="Unassembled WGS sequence"/>
</dbReference>
<comment type="subcellular location">
    <subcellularLocation>
        <location evidence="1">Cytoplasm</location>
    </subcellularLocation>
</comment>
<protein>
    <recommendedName>
        <fullName evidence="5">Peroxiredoxin-like 2A</fullName>
    </recommendedName>
    <alternativeName>
        <fullName evidence="7">Peroxiredoxin-like 2 activated in M-CSF stimulated monocytes</fullName>
    </alternativeName>
    <alternativeName>
        <fullName evidence="6">Redox-regulatory protein FAM213A</fullName>
    </alternativeName>
</protein>
<evidence type="ECO:0000256" key="6">
    <source>
        <dbReference type="ARBA" id="ARBA00032058"/>
    </source>
</evidence>
<dbReference type="PANTHER" id="PTHR28630">
    <property type="match status" value="1"/>
</dbReference>
<proteinExistence type="inferred from homology"/>
<evidence type="ECO:0000313" key="8">
    <source>
        <dbReference type="EMBL" id="KAK2180176.1"/>
    </source>
</evidence>
<evidence type="ECO:0000256" key="1">
    <source>
        <dbReference type="ARBA" id="ARBA00004496"/>
    </source>
</evidence>
<dbReference type="GO" id="GO:0005737">
    <property type="term" value="C:cytoplasm"/>
    <property type="evidence" value="ECO:0007669"/>
    <property type="project" value="UniProtKB-SubCell"/>
</dbReference>
<evidence type="ECO:0000256" key="5">
    <source>
        <dbReference type="ARBA" id="ARBA00023849"/>
    </source>
</evidence>
<accession>A0AAD9NTJ9</accession>
<organism evidence="8 9">
    <name type="scientific">Ridgeia piscesae</name>
    <name type="common">Tubeworm</name>
    <dbReference type="NCBI Taxonomy" id="27915"/>
    <lineage>
        <taxon>Eukaryota</taxon>
        <taxon>Metazoa</taxon>
        <taxon>Spiralia</taxon>
        <taxon>Lophotrochozoa</taxon>
        <taxon>Annelida</taxon>
        <taxon>Polychaeta</taxon>
        <taxon>Sedentaria</taxon>
        <taxon>Canalipalpata</taxon>
        <taxon>Sabellida</taxon>
        <taxon>Siboglinidae</taxon>
        <taxon>Ridgeia</taxon>
    </lineage>
</organism>
<comment type="caution">
    <text evidence="8">The sequence shown here is derived from an EMBL/GenBank/DDBJ whole genome shotgun (WGS) entry which is preliminary data.</text>
</comment>
<name>A0AAD9NTJ9_RIDPI</name>
<keyword evidence="2" id="KW-0963">Cytoplasm</keyword>
<reference evidence="8" key="1">
    <citation type="journal article" date="2023" name="Mol. Biol. Evol.">
        <title>Third-Generation Sequencing Reveals the Adaptive Role of the Epigenome in Three Deep-Sea Polychaetes.</title>
        <authorList>
            <person name="Perez M."/>
            <person name="Aroh O."/>
            <person name="Sun Y."/>
            <person name="Lan Y."/>
            <person name="Juniper S.K."/>
            <person name="Young C.R."/>
            <person name="Angers B."/>
            <person name="Qian P.Y."/>
        </authorList>
    </citation>
    <scope>NUCLEOTIDE SEQUENCE</scope>
    <source>
        <strain evidence="8">R07B-5</strain>
    </source>
</reference>
<dbReference type="InterPro" id="IPR032801">
    <property type="entry name" value="PXL2A/B/C"/>
</dbReference>
<evidence type="ECO:0000256" key="4">
    <source>
        <dbReference type="ARBA" id="ARBA00023787"/>
    </source>
</evidence>
<dbReference type="GO" id="GO:0016209">
    <property type="term" value="F:antioxidant activity"/>
    <property type="evidence" value="ECO:0007669"/>
    <property type="project" value="TreeGrafter"/>
</dbReference>
<dbReference type="AlphaFoldDB" id="A0AAD9NTJ9"/>
<dbReference type="PANTHER" id="PTHR28630:SF31">
    <property type="entry name" value="PEROXIREDOXIN-LIKE 2A"/>
    <property type="match status" value="1"/>
</dbReference>
<evidence type="ECO:0000256" key="3">
    <source>
        <dbReference type="ARBA" id="ARBA00023284"/>
    </source>
</evidence>
<comment type="similarity">
    <text evidence="4">Belongs to the peroxiredoxin-like PRXL2 family. PRXL2A subfamily.</text>
</comment>
<keyword evidence="9" id="KW-1185">Reference proteome</keyword>
<keyword evidence="3" id="KW-0676">Redox-active center</keyword>
<dbReference type="EMBL" id="JAODUO010000455">
    <property type="protein sequence ID" value="KAK2180176.1"/>
    <property type="molecule type" value="Genomic_DNA"/>
</dbReference>